<feature type="compositionally biased region" description="Basic and acidic residues" evidence="1">
    <location>
        <begin position="257"/>
        <end position="282"/>
    </location>
</feature>
<gene>
    <name evidence="2" type="ORF">SLS59_003798</name>
</gene>
<accession>A0ABR3RKB8</accession>
<feature type="compositionally biased region" description="Polar residues" evidence="1">
    <location>
        <begin position="81"/>
        <end position="96"/>
    </location>
</feature>
<reference evidence="2 3" key="1">
    <citation type="submission" date="2024-02" db="EMBL/GenBank/DDBJ databases">
        <title>De novo assembly and annotation of 12 fungi associated with fruit tree decline syndrome in Ontario, Canada.</title>
        <authorList>
            <person name="Sulman M."/>
            <person name="Ellouze W."/>
            <person name="Ilyukhin E."/>
        </authorList>
    </citation>
    <scope>NUCLEOTIDE SEQUENCE [LARGE SCALE GENOMIC DNA]</scope>
    <source>
        <strain evidence="2 3">M97-236</strain>
    </source>
</reference>
<feature type="region of interest" description="Disordered" evidence="1">
    <location>
        <begin position="1"/>
        <end position="96"/>
    </location>
</feature>
<feature type="compositionally biased region" description="Polar residues" evidence="1">
    <location>
        <begin position="521"/>
        <end position="536"/>
    </location>
</feature>
<feature type="region of interest" description="Disordered" evidence="1">
    <location>
        <begin position="207"/>
        <end position="304"/>
    </location>
</feature>
<evidence type="ECO:0000256" key="1">
    <source>
        <dbReference type="SAM" id="MobiDB-lite"/>
    </source>
</evidence>
<feature type="compositionally biased region" description="Basic and acidic residues" evidence="1">
    <location>
        <begin position="39"/>
        <end position="53"/>
    </location>
</feature>
<keyword evidence="3" id="KW-1185">Reference proteome</keyword>
<protein>
    <submittedName>
        <fullName evidence="2">Uncharacterized protein</fullName>
    </submittedName>
</protein>
<feature type="compositionally biased region" description="Polar residues" evidence="1">
    <location>
        <begin position="54"/>
        <end position="65"/>
    </location>
</feature>
<proteinExistence type="predicted"/>
<sequence>MQQKLKSVFRRSSKSRSSSGQHEPLESNSHHAQAASPPRGDRHRVSSDRHGRTSVDSSATGSVYTGRSRPVSSIYDDRQHSQQSAKPTATIGSAISTDPVIANDYKAYLPALSPVNDDHGDEYITLSGDRRHITGQSESRHEEDVADRNIAHYSTSIDGGNREAAGVAHNGSAGIASDNFAANPVHGQQHLRKQSVGAGSVGSTLGSVQTGGSVGKYSIGQGVTTEGGLVDGIRPHTETGSHKRDASKRSSFPPKSARMEPGWERRKPRVSDSDNDAPHLSRETYGVQGAQSGVRHATTDGTADGEETLLARKLREDGVVDLRNTVETDGDVTWAPAVTHELIKPHQHEIVQHKIYREIHNYEHFRRIQPVMMTEVLPPRHWIPNPDGEGLIEISAEELPVRTGDNRWWSVCEHSSPWSLQKNMPKYRTEPEIIEAGTFMTAEGFERKETIIIHPPTIANLTGYGGPVQAVHFDHKTGQSWMGELTTMDQLRELQQELDRAPNAQAFNMTDLNKDLPEVPSKSTPSTSARRGSTSMPLRKPVSGHSSTAHGPNVGRKMNAV</sequence>
<feature type="region of interest" description="Disordered" evidence="1">
    <location>
        <begin position="510"/>
        <end position="561"/>
    </location>
</feature>
<name>A0ABR3RKB8_9PLEO</name>
<dbReference type="PANTHER" id="PTHR38703:SF1">
    <property type="entry name" value="ALLERGEN"/>
    <property type="match status" value="1"/>
</dbReference>
<comment type="caution">
    <text evidence="2">The sequence shown here is derived from an EMBL/GenBank/DDBJ whole genome shotgun (WGS) entry which is preliminary data.</text>
</comment>
<organism evidence="2 3">
    <name type="scientific">Nothophoma quercina</name>
    <dbReference type="NCBI Taxonomy" id="749835"/>
    <lineage>
        <taxon>Eukaryota</taxon>
        <taxon>Fungi</taxon>
        <taxon>Dikarya</taxon>
        <taxon>Ascomycota</taxon>
        <taxon>Pezizomycotina</taxon>
        <taxon>Dothideomycetes</taxon>
        <taxon>Pleosporomycetidae</taxon>
        <taxon>Pleosporales</taxon>
        <taxon>Pleosporineae</taxon>
        <taxon>Didymellaceae</taxon>
        <taxon>Nothophoma</taxon>
    </lineage>
</organism>
<feature type="compositionally biased region" description="Basic and acidic residues" evidence="1">
    <location>
        <begin position="233"/>
        <end position="248"/>
    </location>
</feature>
<evidence type="ECO:0000313" key="3">
    <source>
        <dbReference type="Proteomes" id="UP001521222"/>
    </source>
</evidence>
<evidence type="ECO:0000313" key="2">
    <source>
        <dbReference type="EMBL" id="KAL1604603.1"/>
    </source>
</evidence>
<dbReference type="PANTHER" id="PTHR38703">
    <property type="entry name" value="CHROMOSOME 8, WHOLE GENOME SHOTGUN SEQUENCE"/>
    <property type="match status" value="1"/>
</dbReference>
<dbReference type="EMBL" id="JAKIXB020000010">
    <property type="protein sequence ID" value="KAL1604603.1"/>
    <property type="molecule type" value="Genomic_DNA"/>
</dbReference>
<feature type="region of interest" description="Disordered" evidence="1">
    <location>
        <begin position="128"/>
        <end position="147"/>
    </location>
</feature>
<dbReference type="Proteomes" id="UP001521222">
    <property type="component" value="Unassembled WGS sequence"/>
</dbReference>